<sequence length="80" mass="9458">MKQTNVNRRKAINYKAVEVTKKLFDNKRTNTMTTRMVIMLQEVQIEPTMEKHFEIGPRNTKRKRKNYGSVSYAQKIGLLI</sequence>
<proteinExistence type="predicted"/>
<evidence type="ECO:0000313" key="1">
    <source>
        <dbReference type="EMBL" id="KAJ8875780.1"/>
    </source>
</evidence>
<evidence type="ECO:0000313" key="2">
    <source>
        <dbReference type="Proteomes" id="UP001159363"/>
    </source>
</evidence>
<name>A0ABQ9GUS3_9NEOP</name>
<keyword evidence="2" id="KW-1185">Reference proteome</keyword>
<dbReference type="EMBL" id="JARBHB010000009">
    <property type="protein sequence ID" value="KAJ8875780.1"/>
    <property type="molecule type" value="Genomic_DNA"/>
</dbReference>
<reference evidence="1 2" key="1">
    <citation type="submission" date="2023-02" db="EMBL/GenBank/DDBJ databases">
        <title>LHISI_Scaffold_Assembly.</title>
        <authorList>
            <person name="Stuart O.P."/>
            <person name="Cleave R."/>
            <person name="Magrath M.J.L."/>
            <person name="Mikheyev A.S."/>
        </authorList>
    </citation>
    <scope>NUCLEOTIDE SEQUENCE [LARGE SCALE GENOMIC DNA]</scope>
    <source>
        <strain evidence="1">Daus_M_001</strain>
        <tissue evidence="1">Leg muscle</tissue>
    </source>
</reference>
<comment type="caution">
    <text evidence="1">The sequence shown here is derived from an EMBL/GenBank/DDBJ whole genome shotgun (WGS) entry which is preliminary data.</text>
</comment>
<organism evidence="1 2">
    <name type="scientific">Dryococelus australis</name>
    <dbReference type="NCBI Taxonomy" id="614101"/>
    <lineage>
        <taxon>Eukaryota</taxon>
        <taxon>Metazoa</taxon>
        <taxon>Ecdysozoa</taxon>
        <taxon>Arthropoda</taxon>
        <taxon>Hexapoda</taxon>
        <taxon>Insecta</taxon>
        <taxon>Pterygota</taxon>
        <taxon>Neoptera</taxon>
        <taxon>Polyneoptera</taxon>
        <taxon>Phasmatodea</taxon>
        <taxon>Verophasmatodea</taxon>
        <taxon>Anareolatae</taxon>
        <taxon>Phasmatidae</taxon>
        <taxon>Eurycanthinae</taxon>
        <taxon>Dryococelus</taxon>
    </lineage>
</organism>
<protein>
    <submittedName>
        <fullName evidence="1">Uncharacterized protein</fullName>
    </submittedName>
</protein>
<accession>A0ABQ9GUS3</accession>
<dbReference type="Proteomes" id="UP001159363">
    <property type="component" value="Chromosome 8"/>
</dbReference>
<gene>
    <name evidence="1" type="ORF">PR048_023679</name>
</gene>